<evidence type="ECO:0000256" key="5">
    <source>
        <dbReference type="SAM" id="Phobius"/>
    </source>
</evidence>
<keyword evidence="7" id="KW-1185">Reference proteome</keyword>
<comment type="subcellular location">
    <subcellularLocation>
        <location evidence="1">Membrane</location>
        <topology evidence="1">Multi-pass membrane protein</topology>
    </subcellularLocation>
</comment>
<keyword evidence="2 5" id="KW-0812">Transmembrane</keyword>
<gene>
    <name evidence="6" type="ORF">HBA54_10905</name>
</gene>
<evidence type="ECO:0000256" key="3">
    <source>
        <dbReference type="ARBA" id="ARBA00022989"/>
    </source>
</evidence>
<evidence type="ECO:0000313" key="7">
    <source>
        <dbReference type="Proteomes" id="UP000761264"/>
    </source>
</evidence>
<dbReference type="RefSeq" id="WP_167224347.1">
    <property type="nucleotide sequence ID" value="NZ_JAAQPH010000007.1"/>
</dbReference>
<dbReference type="GO" id="GO:0016020">
    <property type="term" value="C:membrane"/>
    <property type="evidence" value="ECO:0007669"/>
    <property type="project" value="UniProtKB-SubCell"/>
</dbReference>
<dbReference type="InterPro" id="IPR047662">
    <property type="entry name" value="SemiSWEET"/>
</dbReference>
<dbReference type="GO" id="GO:0051119">
    <property type="term" value="F:sugar transmembrane transporter activity"/>
    <property type="evidence" value="ECO:0007669"/>
    <property type="project" value="InterPro"/>
</dbReference>
<dbReference type="Gene3D" id="1.20.1280.290">
    <property type="match status" value="1"/>
</dbReference>
<evidence type="ECO:0000313" key="6">
    <source>
        <dbReference type="EMBL" id="NIA69096.1"/>
    </source>
</evidence>
<evidence type="ECO:0000256" key="4">
    <source>
        <dbReference type="ARBA" id="ARBA00023136"/>
    </source>
</evidence>
<organism evidence="6 7">
    <name type="scientific">Pelagibius litoralis</name>
    <dbReference type="NCBI Taxonomy" id="374515"/>
    <lineage>
        <taxon>Bacteria</taxon>
        <taxon>Pseudomonadati</taxon>
        <taxon>Pseudomonadota</taxon>
        <taxon>Alphaproteobacteria</taxon>
        <taxon>Rhodospirillales</taxon>
        <taxon>Rhodovibrionaceae</taxon>
        <taxon>Pelagibius</taxon>
    </lineage>
</organism>
<proteinExistence type="predicted"/>
<evidence type="ECO:0000256" key="1">
    <source>
        <dbReference type="ARBA" id="ARBA00004141"/>
    </source>
</evidence>
<dbReference type="EMBL" id="JAAQPH010000007">
    <property type="protein sequence ID" value="NIA69096.1"/>
    <property type="molecule type" value="Genomic_DNA"/>
</dbReference>
<accession>A0A967EVR9</accession>
<dbReference type="InterPro" id="IPR006603">
    <property type="entry name" value="PQ-loop_rpt"/>
</dbReference>
<reference evidence="6" key="1">
    <citation type="submission" date="2020-03" db="EMBL/GenBank/DDBJ databases">
        <title>Genome of Pelagibius litoralis DSM 21314T.</title>
        <authorList>
            <person name="Wang G."/>
        </authorList>
    </citation>
    <scope>NUCLEOTIDE SEQUENCE</scope>
    <source>
        <strain evidence="6">DSM 21314</strain>
    </source>
</reference>
<protein>
    <submittedName>
        <fullName evidence="6">SemiSWEET transporter</fullName>
    </submittedName>
</protein>
<dbReference type="AlphaFoldDB" id="A0A967EVR9"/>
<dbReference type="Proteomes" id="UP000761264">
    <property type="component" value="Unassembled WGS sequence"/>
</dbReference>
<comment type="caution">
    <text evidence="6">The sequence shown here is derived from an EMBL/GenBank/DDBJ whole genome shotgun (WGS) entry which is preliminary data.</text>
</comment>
<feature type="transmembrane region" description="Helical" evidence="5">
    <location>
        <begin position="39"/>
        <end position="60"/>
    </location>
</feature>
<sequence length="101" mass="10868">MEAGLLSSWLVEVIGSAAAVLGTLCWLPQSIKVIREKQTAGISLAANLMLLSAVSLWMIYGLMIGSWPLVLANAVSTALVLIIVVMKIRYRQPQRKSADTG</sequence>
<keyword evidence="3 5" id="KW-1133">Transmembrane helix</keyword>
<dbReference type="Pfam" id="PF04193">
    <property type="entry name" value="PQ-loop"/>
    <property type="match status" value="1"/>
</dbReference>
<feature type="transmembrane region" description="Helical" evidence="5">
    <location>
        <begin position="6"/>
        <end position="27"/>
    </location>
</feature>
<evidence type="ECO:0000256" key="2">
    <source>
        <dbReference type="ARBA" id="ARBA00022692"/>
    </source>
</evidence>
<dbReference type="NCBIfam" id="NF037968">
    <property type="entry name" value="SemiSWEET_2"/>
    <property type="match status" value="1"/>
</dbReference>
<feature type="transmembrane region" description="Helical" evidence="5">
    <location>
        <begin position="66"/>
        <end position="86"/>
    </location>
</feature>
<name>A0A967EVR9_9PROT</name>
<keyword evidence="4 5" id="KW-0472">Membrane</keyword>